<dbReference type="Proteomes" id="UP000308760">
    <property type="component" value="Unassembled WGS sequence"/>
</dbReference>
<keyword evidence="1" id="KW-0812">Transmembrane</keyword>
<evidence type="ECO:0000313" key="4">
    <source>
        <dbReference type="Proteomes" id="UP000308760"/>
    </source>
</evidence>
<reference evidence="4" key="1">
    <citation type="submission" date="2019-04" db="EMBL/GenBank/DDBJ databases">
        <title>Nocardioides xinjiangensis sp. nov.</title>
        <authorList>
            <person name="Liu S."/>
        </authorList>
    </citation>
    <scope>NUCLEOTIDE SEQUENCE [LARGE SCALE GENOMIC DNA]</scope>
    <source>
        <strain evidence="4">18</strain>
    </source>
</reference>
<organism evidence="3 4">
    <name type="scientific">Glycomyces buryatensis</name>
    <dbReference type="NCBI Taxonomy" id="2570927"/>
    <lineage>
        <taxon>Bacteria</taxon>
        <taxon>Bacillati</taxon>
        <taxon>Actinomycetota</taxon>
        <taxon>Actinomycetes</taxon>
        <taxon>Glycomycetales</taxon>
        <taxon>Glycomycetaceae</taxon>
        <taxon>Glycomyces</taxon>
    </lineage>
</organism>
<dbReference type="Pfam" id="PF07811">
    <property type="entry name" value="TadE"/>
    <property type="match status" value="1"/>
</dbReference>
<name>A0A4S8Q4W7_9ACTN</name>
<gene>
    <name evidence="3" type="ORF">FAB82_22655</name>
</gene>
<keyword evidence="1" id="KW-1133">Transmembrane helix</keyword>
<dbReference type="RefSeq" id="WP_136536836.1">
    <property type="nucleotide sequence ID" value="NZ_STGY01000073.1"/>
</dbReference>
<feature type="transmembrane region" description="Helical" evidence="1">
    <location>
        <begin position="20"/>
        <end position="41"/>
    </location>
</feature>
<dbReference type="InterPro" id="IPR012495">
    <property type="entry name" value="TadE-like_dom"/>
</dbReference>
<proteinExistence type="predicted"/>
<sequence>MRRRHPGDGRDDGSSTVETVLVFPVPVAIMLFIVVVTRLIAADIDLAGAAYHAARDASLQRTSADAIAAAEATATSSASACTGLDISVDLENFAPGDTVTVTLTCEVPTLNAPGFDGTTWTLTATGTARIDTWRSDL</sequence>
<evidence type="ECO:0000256" key="1">
    <source>
        <dbReference type="SAM" id="Phobius"/>
    </source>
</evidence>
<dbReference type="EMBL" id="STGY01000073">
    <property type="protein sequence ID" value="THV35679.1"/>
    <property type="molecule type" value="Genomic_DNA"/>
</dbReference>
<reference evidence="3 4" key="2">
    <citation type="submission" date="2019-05" db="EMBL/GenBank/DDBJ databases">
        <title>Glycomyces buryatensis sp. nov.</title>
        <authorList>
            <person name="Nikitina E."/>
        </authorList>
    </citation>
    <scope>NUCLEOTIDE SEQUENCE [LARGE SCALE GENOMIC DNA]</scope>
    <source>
        <strain evidence="3 4">18</strain>
    </source>
</reference>
<evidence type="ECO:0000259" key="2">
    <source>
        <dbReference type="Pfam" id="PF07811"/>
    </source>
</evidence>
<evidence type="ECO:0000313" key="3">
    <source>
        <dbReference type="EMBL" id="THV35679.1"/>
    </source>
</evidence>
<accession>A0A4S8Q4W7</accession>
<dbReference type="AlphaFoldDB" id="A0A4S8Q4W7"/>
<keyword evidence="1" id="KW-0472">Membrane</keyword>
<feature type="domain" description="TadE-like" evidence="2">
    <location>
        <begin position="13"/>
        <end position="55"/>
    </location>
</feature>
<keyword evidence="4" id="KW-1185">Reference proteome</keyword>
<dbReference type="OrthoDB" id="9981490at2"/>
<protein>
    <submittedName>
        <fullName evidence="3">Pilus assembly protein</fullName>
    </submittedName>
</protein>
<comment type="caution">
    <text evidence="3">The sequence shown here is derived from an EMBL/GenBank/DDBJ whole genome shotgun (WGS) entry which is preliminary data.</text>
</comment>